<keyword evidence="8" id="KW-1185">Reference proteome</keyword>
<organism evidence="7 8">
    <name type="scientific">Thiohalocapsa halophila</name>
    <dbReference type="NCBI Taxonomy" id="69359"/>
    <lineage>
        <taxon>Bacteria</taxon>
        <taxon>Pseudomonadati</taxon>
        <taxon>Pseudomonadota</taxon>
        <taxon>Gammaproteobacteria</taxon>
        <taxon>Chromatiales</taxon>
        <taxon>Chromatiaceae</taxon>
        <taxon>Thiohalocapsa</taxon>
    </lineage>
</organism>
<evidence type="ECO:0000313" key="8">
    <source>
        <dbReference type="Proteomes" id="UP000748752"/>
    </source>
</evidence>
<feature type="transmembrane region" description="Helical" evidence="6">
    <location>
        <begin position="294"/>
        <end position="313"/>
    </location>
</feature>
<keyword evidence="2 6" id="KW-0812">Transmembrane</keyword>
<keyword evidence="1" id="KW-1003">Cell membrane</keyword>
<protein>
    <submittedName>
        <fullName evidence="7">Uncharacterized protein</fullName>
    </submittedName>
</protein>
<feature type="transmembrane region" description="Helical" evidence="6">
    <location>
        <begin position="155"/>
        <end position="179"/>
    </location>
</feature>
<comment type="caution">
    <text evidence="7">The sequence shown here is derived from an EMBL/GenBank/DDBJ whole genome shotgun (WGS) entry which is preliminary data.</text>
</comment>
<sequence>MSSMSSFDTDVPLMAAPVAPSGHKLWTRAVTLASILVILFTLDKLSVLMAHYWLLESLDLQSVFWTNFRMGAVLYLLALFVYAAAAWIPAFLHPLKTRGWIMAPGFLLATVAAYLLALHYHDFLFGTQSVGFGEEDPVFGHDLGFYVFDLPYFWVIWRFLLGATLLFLGSAVACAFAVRPRGEPPAHLSRLGAFLGGIATAPVRLGVLLVGLVAAAGVWLRRYDMLVWDNTDSSVYVGADVLDVAGVLSNLNYINVTSLVVIGIALAFVLLLGQLAQAVCGAAEPDGAPGRGKVRWGLAAGLIAALLALDFAFKVGVEVRDLVAVKPNEPVVQLPYIARHVDATRAAYGLEDIEAIDFMPNGQDAPLPDAEALLASPTLRNAPLWPGFQAYLERLLDPQHAERILVTGGDPMIYGPTLDIFQQEQKLRTYYRFLSVDNVRYELDGEKRMLVSAVRELPLFEPVPWLNYWGQRYMLFTHGFGVAIAEAGAVTVEGTPRFVSFDIPSKVADPALALENERVYYGEGAETMAFSNVDRMQELDYPTEQDRAELLLPEDVHTGIYLDSFLKRLVLGWRSGRLSEFLFSDLIKDNTRVHYIRTPIERLEQVAPFLYFDTNPYAVVADGRLTWIVNALSTSDRYPYSMRGELGDKSDERTAFPRPTRWINYVEDSVKATVDAFDGSIRLYRISDQPVVRTWATVYPELFAAAEAMPEGVRKQLTYPLHLFHLQFDDLYIYYHMADPMYFFNLEDMWDDGDEVLGPVLDSGKAITFSIEPYPLLLETGGALPASAESIQYAMAMVFTPEKALNLRAIPIVYQDWPDYGKKMVLQVPKGTYVMGPEQADAIIDQEPSISQKLSWWNRRGMEVIRGHTILLPLSHAGGDEVLYVEPIFLRSEQNPVSQMKKVAVVFRDKVALGDTLADGVREVLALHRGGAGPERGGPPAHAAAPRAGAGSGLGEPRRTAPMPAPPAAPTPAPAAAIPSAPMPAPGAQAFTPAAPTPAPELAPGTARPAPAQETSAPPPARRPAAPAYPGRYGPAPGYGRHLPPGYAVPRAHGAYGPAYARPPFAPPALPPARGDGAAAAPRPAAGVPHRAAED</sequence>
<gene>
    <name evidence="7" type="ORF">CKO31_21315</name>
</gene>
<evidence type="ECO:0000256" key="4">
    <source>
        <dbReference type="ARBA" id="ARBA00023136"/>
    </source>
</evidence>
<feature type="transmembrane region" description="Helical" evidence="6">
    <location>
        <begin position="191"/>
        <end position="220"/>
    </location>
</feature>
<feature type="transmembrane region" description="Helical" evidence="6">
    <location>
        <begin position="253"/>
        <end position="273"/>
    </location>
</feature>
<dbReference type="Pfam" id="PF03699">
    <property type="entry name" value="UPF0182"/>
    <property type="match status" value="2"/>
</dbReference>
<evidence type="ECO:0000256" key="3">
    <source>
        <dbReference type="ARBA" id="ARBA00022989"/>
    </source>
</evidence>
<evidence type="ECO:0000313" key="7">
    <source>
        <dbReference type="EMBL" id="MBK1633245.1"/>
    </source>
</evidence>
<proteinExistence type="predicted"/>
<keyword evidence="4 6" id="KW-0472">Membrane</keyword>
<feature type="compositionally biased region" description="Low complexity" evidence="5">
    <location>
        <begin position="974"/>
        <end position="994"/>
    </location>
</feature>
<feature type="transmembrane region" description="Helical" evidence="6">
    <location>
        <begin position="99"/>
        <end position="120"/>
    </location>
</feature>
<evidence type="ECO:0000256" key="6">
    <source>
        <dbReference type="SAM" id="Phobius"/>
    </source>
</evidence>
<dbReference type="EMBL" id="NRRV01000074">
    <property type="protein sequence ID" value="MBK1633245.1"/>
    <property type="molecule type" value="Genomic_DNA"/>
</dbReference>
<feature type="compositionally biased region" description="Low complexity" evidence="5">
    <location>
        <begin position="1023"/>
        <end position="1041"/>
    </location>
</feature>
<dbReference type="Proteomes" id="UP000748752">
    <property type="component" value="Unassembled WGS sequence"/>
</dbReference>
<keyword evidence="3 6" id="KW-1133">Transmembrane helix</keyword>
<evidence type="ECO:0000256" key="2">
    <source>
        <dbReference type="ARBA" id="ARBA00022692"/>
    </source>
</evidence>
<evidence type="ECO:0000256" key="5">
    <source>
        <dbReference type="SAM" id="MobiDB-lite"/>
    </source>
</evidence>
<dbReference type="PANTHER" id="PTHR39344:SF1">
    <property type="entry name" value="UPF0182 PROTEIN SLL1060"/>
    <property type="match status" value="1"/>
</dbReference>
<feature type="region of interest" description="Disordered" evidence="5">
    <location>
        <begin position="929"/>
        <end position="1045"/>
    </location>
</feature>
<feature type="transmembrane region" description="Helical" evidence="6">
    <location>
        <begin position="73"/>
        <end position="92"/>
    </location>
</feature>
<feature type="compositionally biased region" description="Low complexity" evidence="5">
    <location>
        <begin position="938"/>
        <end position="949"/>
    </location>
</feature>
<feature type="transmembrane region" description="Helical" evidence="6">
    <location>
        <begin position="29"/>
        <end position="53"/>
    </location>
</feature>
<feature type="region of interest" description="Disordered" evidence="5">
    <location>
        <begin position="1066"/>
        <end position="1095"/>
    </location>
</feature>
<feature type="compositionally biased region" description="Pro residues" evidence="5">
    <location>
        <begin position="963"/>
        <end position="973"/>
    </location>
</feature>
<name>A0ABS1CN57_9GAMM</name>
<evidence type="ECO:0000256" key="1">
    <source>
        <dbReference type="ARBA" id="ARBA00022475"/>
    </source>
</evidence>
<reference evidence="7 8" key="1">
    <citation type="journal article" date="2020" name="Microorganisms">
        <title>Osmotic Adaptation and Compatible Solute Biosynthesis of Phototrophic Bacteria as Revealed from Genome Analyses.</title>
        <authorList>
            <person name="Imhoff J.F."/>
            <person name="Rahn T."/>
            <person name="Kunzel S."/>
            <person name="Keller A."/>
            <person name="Neulinger S.C."/>
        </authorList>
    </citation>
    <scope>NUCLEOTIDE SEQUENCE [LARGE SCALE GENOMIC DNA]</scope>
    <source>
        <strain evidence="7 8">DSM 6210</strain>
    </source>
</reference>
<feature type="compositionally biased region" description="Low complexity" evidence="5">
    <location>
        <begin position="1072"/>
        <end position="1095"/>
    </location>
</feature>
<accession>A0ABS1CN57</accession>
<dbReference type="PANTHER" id="PTHR39344">
    <property type="entry name" value="UPF0182 PROTEIN SLL1060"/>
    <property type="match status" value="1"/>
</dbReference>
<dbReference type="InterPro" id="IPR005372">
    <property type="entry name" value="UPF0182"/>
</dbReference>